<gene>
    <name evidence="3" type="ORF">KP79_PYT23167</name>
</gene>
<accession>A0A210PQG4</accession>
<dbReference type="InterPro" id="IPR042799">
    <property type="entry name" value="TLNRD1"/>
</dbReference>
<dbReference type="Proteomes" id="UP000242188">
    <property type="component" value="Unassembled WGS sequence"/>
</dbReference>
<dbReference type="OrthoDB" id="10009851at2759"/>
<dbReference type="Pfam" id="PF21896">
    <property type="entry name" value="Talin_IBS2B"/>
    <property type="match status" value="1"/>
</dbReference>
<feature type="compositionally biased region" description="Basic and acidic residues" evidence="1">
    <location>
        <begin position="333"/>
        <end position="348"/>
    </location>
</feature>
<proteinExistence type="predicted"/>
<evidence type="ECO:0000259" key="2">
    <source>
        <dbReference type="Pfam" id="PF21896"/>
    </source>
</evidence>
<dbReference type="AlphaFoldDB" id="A0A210PQG4"/>
<reference evidence="3 4" key="1">
    <citation type="journal article" date="2017" name="Nat. Ecol. Evol.">
        <title>Scallop genome provides insights into evolution of bilaterian karyotype and development.</title>
        <authorList>
            <person name="Wang S."/>
            <person name="Zhang J."/>
            <person name="Jiao W."/>
            <person name="Li J."/>
            <person name="Xun X."/>
            <person name="Sun Y."/>
            <person name="Guo X."/>
            <person name="Huan P."/>
            <person name="Dong B."/>
            <person name="Zhang L."/>
            <person name="Hu X."/>
            <person name="Sun X."/>
            <person name="Wang J."/>
            <person name="Zhao C."/>
            <person name="Wang Y."/>
            <person name="Wang D."/>
            <person name="Huang X."/>
            <person name="Wang R."/>
            <person name="Lv J."/>
            <person name="Li Y."/>
            <person name="Zhang Z."/>
            <person name="Liu B."/>
            <person name="Lu W."/>
            <person name="Hui Y."/>
            <person name="Liang J."/>
            <person name="Zhou Z."/>
            <person name="Hou R."/>
            <person name="Li X."/>
            <person name="Liu Y."/>
            <person name="Li H."/>
            <person name="Ning X."/>
            <person name="Lin Y."/>
            <person name="Zhao L."/>
            <person name="Xing Q."/>
            <person name="Dou J."/>
            <person name="Li Y."/>
            <person name="Mao J."/>
            <person name="Guo H."/>
            <person name="Dou H."/>
            <person name="Li T."/>
            <person name="Mu C."/>
            <person name="Jiang W."/>
            <person name="Fu Q."/>
            <person name="Fu X."/>
            <person name="Miao Y."/>
            <person name="Liu J."/>
            <person name="Yu Q."/>
            <person name="Li R."/>
            <person name="Liao H."/>
            <person name="Li X."/>
            <person name="Kong Y."/>
            <person name="Jiang Z."/>
            <person name="Chourrout D."/>
            <person name="Li R."/>
            <person name="Bao Z."/>
        </authorList>
    </citation>
    <scope>NUCLEOTIDE SEQUENCE [LARGE SCALE GENOMIC DNA]</scope>
    <source>
        <strain evidence="3 4">PY_sf001</strain>
    </source>
</reference>
<organism evidence="3 4">
    <name type="scientific">Mizuhopecten yessoensis</name>
    <name type="common">Japanese scallop</name>
    <name type="synonym">Patinopecten yessoensis</name>
    <dbReference type="NCBI Taxonomy" id="6573"/>
    <lineage>
        <taxon>Eukaryota</taxon>
        <taxon>Metazoa</taxon>
        <taxon>Spiralia</taxon>
        <taxon>Lophotrochozoa</taxon>
        <taxon>Mollusca</taxon>
        <taxon>Bivalvia</taxon>
        <taxon>Autobranchia</taxon>
        <taxon>Pteriomorphia</taxon>
        <taxon>Pectinida</taxon>
        <taxon>Pectinoidea</taxon>
        <taxon>Pectinidae</taxon>
        <taxon>Mizuhopecten</taxon>
    </lineage>
</organism>
<sequence>MNSGHSRAIANTCERSQNKLQMIAEMLLLSCEARPLRSCFSSHIVSPSYLHEKISATVKTIMTLMKAIIAHVHMISTKWLEICEGLQELSSTTIGLIELCSHTAYLVAVDFPGCELAEDGLVDRYSVLLSGLEIKMSCNRLKRARVEDLTPQLIIDLCSNISRHISVITDICRLAGESVTDESTSDQFKLCVKSVTCAAGCLIASIKSYKSHPSHTHHSRVIVFCEPVLAASTALVGFATEDDFTGKQALLTSKARDTQKAVLGSCMSIVSAVIQLCKTVRDLVYDVMKTQHREKLHLCTDSVERASSRLHDTLEQHSISERALELCKVKNDEENSKNEVDEHCDSYHSDSTSTSTVSGSENSGNSMASR</sequence>
<dbReference type="GO" id="GO:0003779">
    <property type="term" value="F:actin binding"/>
    <property type="evidence" value="ECO:0007669"/>
    <property type="project" value="InterPro"/>
</dbReference>
<dbReference type="PANTHER" id="PTHR47133">
    <property type="entry name" value="TALIN ROD DOMAIN-CONTAINING PROTEIN 1"/>
    <property type="match status" value="1"/>
</dbReference>
<feature type="region of interest" description="Disordered" evidence="1">
    <location>
        <begin position="333"/>
        <end position="370"/>
    </location>
</feature>
<evidence type="ECO:0000313" key="3">
    <source>
        <dbReference type="EMBL" id="OWF38721.1"/>
    </source>
</evidence>
<dbReference type="PANTHER" id="PTHR47133:SF1">
    <property type="entry name" value="TALIN ROD DOMAIN-CONTAINING PROTEIN 1"/>
    <property type="match status" value="1"/>
</dbReference>
<protein>
    <submittedName>
        <fullName evidence="3">Mesoderm development candidate 1</fullName>
    </submittedName>
</protein>
<dbReference type="Gene3D" id="1.20.120.230">
    <property type="entry name" value="Alpha-catenin/vinculin-like"/>
    <property type="match status" value="1"/>
</dbReference>
<evidence type="ECO:0000256" key="1">
    <source>
        <dbReference type="SAM" id="MobiDB-lite"/>
    </source>
</evidence>
<dbReference type="EMBL" id="NEDP02005557">
    <property type="protein sequence ID" value="OWF38721.1"/>
    <property type="molecule type" value="Genomic_DNA"/>
</dbReference>
<feature type="domain" description="Talin IBS2B" evidence="2">
    <location>
        <begin position="133"/>
        <end position="240"/>
    </location>
</feature>
<evidence type="ECO:0000313" key="4">
    <source>
        <dbReference type="Proteomes" id="UP000242188"/>
    </source>
</evidence>
<name>A0A210PQG4_MIZYE</name>
<dbReference type="InterPro" id="IPR054082">
    <property type="entry name" value="Talin_IBS2B"/>
</dbReference>
<dbReference type="STRING" id="6573.A0A210PQG4"/>
<dbReference type="Gene3D" id="1.20.1420.10">
    <property type="entry name" value="Talin, central domain"/>
    <property type="match status" value="1"/>
</dbReference>
<keyword evidence="4" id="KW-1185">Reference proteome</keyword>
<comment type="caution">
    <text evidence="3">The sequence shown here is derived from an EMBL/GenBank/DDBJ whole genome shotgun (WGS) entry which is preliminary data.</text>
</comment>
<feature type="compositionally biased region" description="Low complexity" evidence="1">
    <location>
        <begin position="349"/>
        <end position="370"/>
    </location>
</feature>